<dbReference type="PANTHER" id="PTHR33977:SF1">
    <property type="entry name" value="ZINC ION BINDING PROTEIN"/>
    <property type="match status" value="1"/>
</dbReference>
<dbReference type="EMBL" id="UZAH01031159">
    <property type="protein sequence ID" value="VDP14149.1"/>
    <property type="molecule type" value="Genomic_DNA"/>
</dbReference>
<feature type="domain" description="SWIM-type" evidence="2">
    <location>
        <begin position="276"/>
        <end position="320"/>
    </location>
</feature>
<accession>A0A3P8EQA8</accession>
<dbReference type="InterPro" id="IPR018289">
    <property type="entry name" value="MULE_transposase_dom"/>
</dbReference>
<keyword evidence="1" id="KW-0863">Zinc-finger</keyword>
<dbReference type="PROSITE" id="PS50966">
    <property type="entry name" value="ZF_SWIM"/>
    <property type="match status" value="1"/>
</dbReference>
<protein>
    <submittedName>
        <fullName evidence="5">SWIM-type domain-containing protein</fullName>
    </submittedName>
</protein>
<proteinExistence type="predicted"/>
<dbReference type="Proteomes" id="UP000050761">
    <property type="component" value="Unassembled WGS sequence"/>
</dbReference>
<organism evidence="3">
    <name type="scientific">Heligmosomoides polygyrus</name>
    <name type="common">Parasitic roundworm</name>
    <dbReference type="NCBI Taxonomy" id="6339"/>
    <lineage>
        <taxon>Eukaryota</taxon>
        <taxon>Metazoa</taxon>
        <taxon>Ecdysozoa</taxon>
        <taxon>Nematoda</taxon>
        <taxon>Chromadorea</taxon>
        <taxon>Rhabditida</taxon>
        <taxon>Rhabditina</taxon>
        <taxon>Rhabditomorpha</taxon>
        <taxon>Strongyloidea</taxon>
        <taxon>Heligmosomidae</taxon>
        <taxon>Heligmosomoides</taxon>
    </lineage>
</organism>
<evidence type="ECO:0000313" key="5">
    <source>
        <dbReference type="WBParaSite" id="HPBE_0001914201-mRNA-1"/>
    </source>
</evidence>
<dbReference type="GO" id="GO:0008270">
    <property type="term" value="F:zinc ion binding"/>
    <property type="evidence" value="ECO:0007669"/>
    <property type="project" value="UniProtKB-KW"/>
</dbReference>
<evidence type="ECO:0000313" key="3">
    <source>
        <dbReference type="EMBL" id="VDP14149.1"/>
    </source>
</evidence>
<dbReference type="InterPro" id="IPR007527">
    <property type="entry name" value="Znf_SWIM"/>
</dbReference>
<reference evidence="3 4" key="1">
    <citation type="submission" date="2018-11" db="EMBL/GenBank/DDBJ databases">
        <authorList>
            <consortium name="Pathogen Informatics"/>
        </authorList>
    </citation>
    <scope>NUCLEOTIDE SEQUENCE [LARGE SCALE GENOMIC DNA]</scope>
</reference>
<gene>
    <name evidence="3" type="ORF">HPBE_LOCUS19141</name>
</gene>
<sequence>MRPGWRDNDDVVSVRLRYEENNPDDGIKVFELPQDTSGKGFVIVIVTPIMLEWIKKYSSKGITLDDTFHTTRYNLRLATLMVVDERDRGLPGAFLMSGTMTSSDVEKLFTVIRALVPEFEPEKMVTDEAPCFYKGFRAVFPRARTRIHFCRFHILQSWKRKINQVVEVSLRASVCSSLKRLLGEPRLEAFIQRFGEILGYLRLKGQGVTVDYLEKNYLARTPTWASFANEGAVLDTTMISERFHRRIKEEFLHRNGNSRLDGFVELSIRAVKELAEDVEIKKNTHCQKCNVCAYSYTCTCPDNRPGISCAHRYAVMMECRTVRGTEPEEVASEPIKELDWETSTMQDAEMPIVDDTETSINEAHGRLEIRYQKLHSIKRMTAIIEARAVSMAKVDSSEAETILEDAVNQLQVVAKTLGGSQTEQLIPRPEMARGDSHGVGMVNPDGERIIDLAVAHDLVICSTFFAKREPEEVLYGEEYDGNIAEPRLRVLRVLMDKSVGGGRVGEPIILHLGVISHNELYSIIRFIRFFDFSEIRITEKCGYSIIRKFE</sequence>
<dbReference type="WBParaSite" id="HPBE_0001914201-mRNA-1">
    <property type="protein sequence ID" value="HPBE_0001914201-mRNA-1"/>
    <property type="gene ID" value="HPBE_0001914201"/>
</dbReference>
<dbReference type="Pfam" id="PF10551">
    <property type="entry name" value="MULE"/>
    <property type="match status" value="1"/>
</dbReference>
<name>A0A3P8EQA8_HELPZ</name>
<dbReference type="OrthoDB" id="5855243at2759"/>
<dbReference type="AlphaFoldDB" id="A0A3P8EQA8"/>
<evidence type="ECO:0000256" key="1">
    <source>
        <dbReference type="PROSITE-ProRule" id="PRU00325"/>
    </source>
</evidence>
<evidence type="ECO:0000259" key="2">
    <source>
        <dbReference type="PROSITE" id="PS50966"/>
    </source>
</evidence>
<evidence type="ECO:0000313" key="4">
    <source>
        <dbReference type="Proteomes" id="UP000050761"/>
    </source>
</evidence>
<keyword evidence="1" id="KW-0862">Zinc</keyword>
<reference evidence="5" key="2">
    <citation type="submission" date="2019-09" db="UniProtKB">
        <authorList>
            <consortium name="WormBaseParasite"/>
        </authorList>
    </citation>
    <scope>IDENTIFICATION</scope>
</reference>
<keyword evidence="4" id="KW-1185">Reference proteome</keyword>
<keyword evidence="1" id="KW-0479">Metal-binding</keyword>
<dbReference type="PANTHER" id="PTHR33977">
    <property type="entry name" value="ZINC ION BINDING PROTEIN"/>
    <property type="match status" value="1"/>
</dbReference>